<dbReference type="SUPFAM" id="SSF51338">
    <property type="entry name" value="Composite domain of metallo-dependent hydrolases"/>
    <property type="match status" value="1"/>
</dbReference>
<dbReference type="AlphaFoldDB" id="A0A553ZW17"/>
<protein>
    <recommendedName>
        <fullName evidence="2">adenine deaminase</fullName>
        <ecNumber evidence="2">3.5.4.2</ecNumber>
    </recommendedName>
</protein>
<evidence type="ECO:0000256" key="1">
    <source>
        <dbReference type="ARBA" id="ARBA00006773"/>
    </source>
</evidence>
<proteinExistence type="inferred from homology"/>
<dbReference type="Gene3D" id="3.20.20.140">
    <property type="entry name" value="Metal-dependent hydrolases"/>
    <property type="match status" value="1"/>
</dbReference>
<keyword evidence="8" id="KW-1185">Reference proteome</keyword>
<dbReference type="EMBL" id="VLXZ01000010">
    <property type="protein sequence ID" value="TSB45622.1"/>
    <property type="molecule type" value="Genomic_DNA"/>
</dbReference>
<dbReference type="InterPro" id="IPR006680">
    <property type="entry name" value="Amidohydro-rel"/>
</dbReference>
<sequence length="580" mass="66268">MTERIYRWTKKRLRQHLDVVRGEKAPSIVLKNATYLNHARKKWLNANIWIADDRIVYVGQELPPVTDKDTEIIECKNSVVVPGYIEHHAHPFQLYNPHSLAKYASAHGTTTLINDNLYFFSNVEKKKALSLIEKLEEMPTSMYWWARYDPQTELQSEAHFTNSRMKAWLEHHLVVQGGELTSWPKVLEGDDSTLHWMQETSRLRKPIEGHLPGASERTLSQMALLGVTCDHEAINGEEAVRRLDMGYMTSLRHSSMRPDLPKLLKEMQELGVDHFVRCIMTTDGSPPSFYEDGVMDKLIKMALDAGLSDFDAYGMATYYVARYYNLDHKLGMIAPGRIAHLNFLSDKNTPKPIGVLAKGQWLVRDGRVCEDDHTFPWKDYGIKPLDIKWDLDESELHFSMPMGIEMVNAVILKPYRISVEGTVNELSQSHDESFFVLVDKNGKWMINTMIKGFSNAIKGFASSFSNTGDFILIGKNVKDMVAAFRAVKAQGGGMALVDDGEVIGRIELKLNGAMSDKSLKGIMEEEKQFVKLLRERGYKHEDPIYSLQFFSSTHLPYIRVTQRGIYDVTKKKILFPAIMR</sequence>
<evidence type="ECO:0000256" key="2">
    <source>
        <dbReference type="ARBA" id="ARBA00012782"/>
    </source>
</evidence>
<evidence type="ECO:0000259" key="6">
    <source>
        <dbReference type="Pfam" id="PF13382"/>
    </source>
</evidence>
<dbReference type="Pfam" id="PF13382">
    <property type="entry name" value="Adenine_deam_C"/>
    <property type="match status" value="1"/>
</dbReference>
<dbReference type="InterPro" id="IPR011059">
    <property type="entry name" value="Metal-dep_hydrolase_composite"/>
</dbReference>
<comment type="caution">
    <text evidence="7">The sequence shown here is derived from an EMBL/GenBank/DDBJ whole genome shotgun (WGS) entry which is preliminary data.</text>
</comment>
<keyword evidence="3" id="KW-0378">Hydrolase</keyword>
<dbReference type="Pfam" id="PF01979">
    <property type="entry name" value="Amidohydro_1"/>
    <property type="match status" value="1"/>
</dbReference>
<accession>A0A553ZW17</accession>
<dbReference type="InterPro" id="IPR032466">
    <property type="entry name" value="Metal_Hydrolase"/>
</dbReference>
<comment type="catalytic activity">
    <reaction evidence="4">
        <text>adenine + H2O + H(+) = hypoxanthine + NH4(+)</text>
        <dbReference type="Rhea" id="RHEA:23688"/>
        <dbReference type="ChEBI" id="CHEBI:15377"/>
        <dbReference type="ChEBI" id="CHEBI:15378"/>
        <dbReference type="ChEBI" id="CHEBI:16708"/>
        <dbReference type="ChEBI" id="CHEBI:17368"/>
        <dbReference type="ChEBI" id="CHEBI:28938"/>
        <dbReference type="EC" id="3.5.4.2"/>
    </reaction>
</comment>
<evidence type="ECO:0000259" key="5">
    <source>
        <dbReference type="Pfam" id="PF01979"/>
    </source>
</evidence>
<dbReference type="Gene3D" id="2.30.40.10">
    <property type="entry name" value="Urease, subunit C, domain 1"/>
    <property type="match status" value="1"/>
</dbReference>
<name>A0A553ZW17_9BACI</name>
<dbReference type="RefSeq" id="WP_143849811.1">
    <property type="nucleotide sequence ID" value="NZ_VLXZ01000010.1"/>
</dbReference>
<comment type="similarity">
    <text evidence="1">Belongs to the metallo-dependent hydrolases superfamily. Adenine deaminase family.</text>
</comment>
<feature type="domain" description="Adenine deaminase C-terminal" evidence="6">
    <location>
        <begin position="418"/>
        <end position="571"/>
    </location>
</feature>
<organism evidence="7 8">
    <name type="scientific">Alkalicoccobacillus porphyridii</name>
    <dbReference type="NCBI Taxonomy" id="2597270"/>
    <lineage>
        <taxon>Bacteria</taxon>
        <taxon>Bacillati</taxon>
        <taxon>Bacillota</taxon>
        <taxon>Bacilli</taxon>
        <taxon>Bacillales</taxon>
        <taxon>Bacillaceae</taxon>
        <taxon>Alkalicoccobacillus</taxon>
    </lineage>
</organism>
<evidence type="ECO:0000313" key="7">
    <source>
        <dbReference type="EMBL" id="TSB45622.1"/>
    </source>
</evidence>
<dbReference type="Proteomes" id="UP000318521">
    <property type="component" value="Unassembled WGS sequence"/>
</dbReference>
<gene>
    <name evidence="7" type="ORF">FN960_15760</name>
</gene>
<dbReference type="GO" id="GO:0000034">
    <property type="term" value="F:adenine deaminase activity"/>
    <property type="evidence" value="ECO:0007669"/>
    <property type="project" value="UniProtKB-EC"/>
</dbReference>
<dbReference type="EC" id="3.5.4.2" evidence="2"/>
<dbReference type="OrthoDB" id="9775607at2"/>
<dbReference type="SUPFAM" id="SSF51556">
    <property type="entry name" value="Metallo-dependent hydrolases"/>
    <property type="match status" value="1"/>
</dbReference>
<dbReference type="PANTHER" id="PTHR11113:SF6">
    <property type="entry name" value="ADENINE DEAMINASE YERA-RELATED"/>
    <property type="match status" value="1"/>
</dbReference>
<evidence type="ECO:0000313" key="8">
    <source>
        <dbReference type="Proteomes" id="UP000318521"/>
    </source>
</evidence>
<evidence type="ECO:0000256" key="4">
    <source>
        <dbReference type="ARBA" id="ARBA00047720"/>
    </source>
</evidence>
<dbReference type="InterPro" id="IPR026912">
    <property type="entry name" value="Adenine_deam_C"/>
</dbReference>
<dbReference type="PANTHER" id="PTHR11113">
    <property type="entry name" value="N-ACETYLGLUCOSAMINE-6-PHOSPHATE DEACETYLASE"/>
    <property type="match status" value="1"/>
</dbReference>
<reference evidence="7 8" key="1">
    <citation type="submission" date="2019-07" db="EMBL/GenBank/DDBJ databases">
        <authorList>
            <person name="Park Y.J."/>
            <person name="Jeong S.E."/>
            <person name="Jung H.S."/>
        </authorList>
    </citation>
    <scope>NUCLEOTIDE SEQUENCE [LARGE SCALE GENOMIC DNA]</scope>
    <source>
        <strain evidence="8">P16(2019)</strain>
    </source>
</reference>
<feature type="domain" description="Amidohydrolase-related" evidence="5">
    <location>
        <begin position="79"/>
        <end position="361"/>
    </location>
</feature>
<evidence type="ECO:0000256" key="3">
    <source>
        <dbReference type="ARBA" id="ARBA00022801"/>
    </source>
</evidence>